<evidence type="ECO:0000313" key="2">
    <source>
        <dbReference type="EMBL" id="MDR7097208.1"/>
    </source>
</evidence>
<accession>A0ABU1VIT9</accession>
<dbReference type="InterPro" id="IPR008490">
    <property type="entry name" value="Transposase_InsH_N"/>
</dbReference>
<evidence type="ECO:0000259" key="1">
    <source>
        <dbReference type="Pfam" id="PF05598"/>
    </source>
</evidence>
<protein>
    <recommendedName>
        <fullName evidence="1">Transposase InsH N-terminal domain-containing protein</fullName>
    </recommendedName>
</protein>
<dbReference type="Pfam" id="PF05598">
    <property type="entry name" value="DUF772"/>
    <property type="match status" value="1"/>
</dbReference>
<dbReference type="Proteomes" id="UP001265550">
    <property type="component" value="Unassembled WGS sequence"/>
</dbReference>
<evidence type="ECO:0000313" key="3">
    <source>
        <dbReference type="Proteomes" id="UP001265550"/>
    </source>
</evidence>
<dbReference type="EMBL" id="JAVDWE010000020">
    <property type="protein sequence ID" value="MDR7097208.1"/>
    <property type="molecule type" value="Genomic_DNA"/>
</dbReference>
<feature type="domain" description="Transposase InsH N-terminal" evidence="1">
    <location>
        <begin position="2"/>
        <end position="54"/>
    </location>
</feature>
<name>A0ABU1VIT9_9BURK</name>
<reference evidence="2 3" key="1">
    <citation type="submission" date="2023-07" db="EMBL/GenBank/DDBJ databases">
        <title>Sorghum-associated microbial communities from plants grown in Nebraska, USA.</title>
        <authorList>
            <person name="Schachtman D."/>
        </authorList>
    </citation>
    <scope>NUCLEOTIDE SEQUENCE [LARGE SCALE GENOMIC DNA]</scope>
    <source>
        <strain evidence="2 3">BE240</strain>
    </source>
</reference>
<sequence>MNLVVPWDELIAPHAPARGAKGERPPFAVETMLHIHFVQQLFNLSDPSMEEAARHGAVS</sequence>
<comment type="caution">
    <text evidence="2">The sequence shown here is derived from an EMBL/GenBank/DDBJ whole genome shotgun (WGS) entry which is preliminary data.</text>
</comment>
<proteinExistence type="predicted"/>
<organism evidence="2 3">
    <name type="scientific">Hydrogenophaga laconesensis</name>
    <dbReference type="NCBI Taxonomy" id="1805971"/>
    <lineage>
        <taxon>Bacteria</taxon>
        <taxon>Pseudomonadati</taxon>
        <taxon>Pseudomonadota</taxon>
        <taxon>Betaproteobacteria</taxon>
        <taxon>Burkholderiales</taxon>
        <taxon>Comamonadaceae</taxon>
        <taxon>Hydrogenophaga</taxon>
    </lineage>
</organism>
<keyword evidence="3" id="KW-1185">Reference proteome</keyword>
<gene>
    <name evidence="2" type="ORF">J2X09_004982</name>
</gene>